<dbReference type="InterPro" id="IPR036527">
    <property type="entry name" value="SCP2_sterol-bd_dom_sf"/>
</dbReference>
<dbReference type="InterPro" id="IPR016181">
    <property type="entry name" value="Acyl_CoA_acyltransferase"/>
</dbReference>
<dbReference type="InterPro" id="IPR025559">
    <property type="entry name" value="Eis_dom"/>
</dbReference>
<evidence type="ECO:0000313" key="3">
    <source>
        <dbReference type="Proteomes" id="UP000292373"/>
    </source>
</evidence>
<dbReference type="Proteomes" id="UP000292373">
    <property type="component" value="Unassembled WGS sequence"/>
</dbReference>
<accession>A0A4V2JSN6</accession>
<evidence type="ECO:0000313" key="2">
    <source>
        <dbReference type="EMBL" id="TBT87167.1"/>
    </source>
</evidence>
<dbReference type="GO" id="GO:0034069">
    <property type="term" value="F:aminoglycoside N-acetyltransferase activity"/>
    <property type="evidence" value="ECO:0007669"/>
    <property type="project" value="TreeGrafter"/>
</dbReference>
<dbReference type="InterPro" id="IPR041380">
    <property type="entry name" value="Acetyltransf_17"/>
</dbReference>
<dbReference type="PANTHER" id="PTHR37817:SF1">
    <property type="entry name" value="N-ACETYLTRANSFERASE EIS"/>
    <property type="match status" value="1"/>
</dbReference>
<comment type="caution">
    <text evidence="2">The sequence shown here is derived from an EMBL/GenBank/DDBJ whole genome shotgun (WGS) entry which is preliminary data.</text>
</comment>
<dbReference type="Pfam" id="PF13530">
    <property type="entry name" value="SCP2_2"/>
    <property type="match status" value="1"/>
</dbReference>
<organism evidence="2 3">
    <name type="scientific">Propioniciclava sinopodophylli</name>
    <dbReference type="NCBI Taxonomy" id="1837344"/>
    <lineage>
        <taxon>Bacteria</taxon>
        <taxon>Bacillati</taxon>
        <taxon>Actinomycetota</taxon>
        <taxon>Actinomycetes</taxon>
        <taxon>Propionibacteriales</taxon>
        <taxon>Propionibacteriaceae</taxon>
        <taxon>Propioniciclava</taxon>
    </lineage>
</organism>
<feature type="domain" description="N-acetyltransferase" evidence="1">
    <location>
        <begin position="50"/>
        <end position="214"/>
    </location>
</feature>
<proteinExistence type="predicted"/>
<name>A0A4V2JSN6_9ACTN</name>
<sequence length="463" mass="49967">MAGEARPPPLGVADLQLLGRRRLLLRLLARSVRHAVEAYRPAARVARVNIAHRSFTVPPTVTDELRGWYEAVGLGFGQGRAQDESVARWREEIARDGWRLDGAYADAAGFGLGEHTPVATFATTTQTINTGAGHLEPACFISDVTVRTTHRRRGLLTRMMGDALTRARDEGLTLAALTVTEGGIYGRFGFGVATTSVAAELDSGPRFQLARDIEPRVELATPEASVEARRAVFDAFHAGNRGSHQRLAFYDAFLSGLWDHEKAAPNRDVRSAVHLDADGKPDGVVSYHFENDGEKVRVRDIIATNPEAELALWQFLASIDLVEKVVLRRLSPTSALPWALADPHRLTITKVADFTWLRALDVPGAIAARGFESDGEVAFTVDDRLGLASGSYRLVVRDGRAEVTPVSGASLRLDVRALGSLHLGLADACVLAGAGQISGPAKDVHALSRLFRTALPPVNASGF</sequence>
<dbReference type="InterPro" id="IPR051554">
    <property type="entry name" value="Acetyltransferase_Eis"/>
</dbReference>
<dbReference type="OrthoDB" id="8399956at2"/>
<dbReference type="Gene3D" id="3.40.630.30">
    <property type="match status" value="2"/>
</dbReference>
<gene>
    <name evidence="2" type="ORF">ET989_02305</name>
</gene>
<dbReference type="AlphaFoldDB" id="A0A4V2JSN6"/>
<dbReference type="Pfam" id="PF13527">
    <property type="entry name" value="Acetyltransf_9"/>
    <property type="match status" value="1"/>
</dbReference>
<keyword evidence="3" id="KW-1185">Reference proteome</keyword>
<dbReference type="PANTHER" id="PTHR37817">
    <property type="entry name" value="N-ACETYLTRANSFERASE EIS"/>
    <property type="match status" value="1"/>
</dbReference>
<dbReference type="GO" id="GO:0030649">
    <property type="term" value="P:aminoglycoside antibiotic catabolic process"/>
    <property type="evidence" value="ECO:0007669"/>
    <property type="project" value="TreeGrafter"/>
</dbReference>
<dbReference type="SUPFAM" id="SSF55729">
    <property type="entry name" value="Acyl-CoA N-acyltransferases (Nat)"/>
    <property type="match status" value="1"/>
</dbReference>
<dbReference type="PROSITE" id="PS51186">
    <property type="entry name" value="GNAT"/>
    <property type="match status" value="1"/>
</dbReference>
<dbReference type="Gene3D" id="3.30.1050.10">
    <property type="entry name" value="SCP2 sterol-binding domain"/>
    <property type="match status" value="1"/>
</dbReference>
<dbReference type="EMBL" id="SDMQ01000002">
    <property type="protein sequence ID" value="TBT87167.1"/>
    <property type="molecule type" value="Genomic_DNA"/>
</dbReference>
<dbReference type="InterPro" id="IPR000182">
    <property type="entry name" value="GNAT_dom"/>
</dbReference>
<keyword evidence="2" id="KW-0808">Transferase</keyword>
<reference evidence="2 3" key="1">
    <citation type="submission" date="2019-01" db="EMBL/GenBank/DDBJ databases">
        <title>Lactibacter flavus gen. nov., sp. nov., a novel bacterium of the family Propionibacteriaceae isolated from raw milk and dairy products.</title>
        <authorList>
            <person name="Huptas C."/>
            <person name="Wenning M."/>
            <person name="Breitenwieser F."/>
            <person name="Doll E."/>
            <person name="Von Neubeck M."/>
            <person name="Busse H.-J."/>
            <person name="Scherer S."/>
        </authorList>
    </citation>
    <scope>NUCLEOTIDE SEQUENCE [LARGE SCALE GENOMIC DNA]</scope>
    <source>
        <strain evidence="2 3">KCTC 33808</strain>
    </source>
</reference>
<dbReference type="SUPFAM" id="SSF55718">
    <property type="entry name" value="SCP-like"/>
    <property type="match status" value="1"/>
</dbReference>
<evidence type="ECO:0000259" key="1">
    <source>
        <dbReference type="PROSITE" id="PS51186"/>
    </source>
</evidence>
<protein>
    <submittedName>
        <fullName evidence="2">GNAT family N-acetyltransferase</fullName>
    </submittedName>
</protein>
<dbReference type="Pfam" id="PF17668">
    <property type="entry name" value="Acetyltransf_17"/>
    <property type="match status" value="1"/>
</dbReference>